<dbReference type="Proteomes" id="UP000193380">
    <property type="component" value="Unassembled WGS sequence"/>
</dbReference>
<proteinExistence type="predicted"/>
<dbReference type="AlphaFoldDB" id="A0A060WGC5"/>
<dbReference type="EMBL" id="FR904529">
    <property type="protein sequence ID" value="CDQ66081.1"/>
    <property type="molecule type" value="Genomic_DNA"/>
</dbReference>
<sequence>MNEVEKCRKCTFNINWISLSIIYHIPWIYLPVRTALAIWHQLTKSEIPELAKASVLMRDRSRVEETIQAMQRAGPDALQVTTGQKYCIQGQRSLRPSPKKHTAIAPHKSVCVYE</sequence>
<accession>A0A060WGC5</accession>
<organism evidence="1 2">
    <name type="scientific">Oncorhynchus mykiss</name>
    <name type="common">Rainbow trout</name>
    <name type="synonym">Salmo gairdneri</name>
    <dbReference type="NCBI Taxonomy" id="8022"/>
    <lineage>
        <taxon>Eukaryota</taxon>
        <taxon>Metazoa</taxon>
        <taxon>Chordata</taxon>
        <taxon>Craniata</taxon>
        <taxon>Vertebrata</taxon>
        <taxon>Euteleostomi</taxon>
        <taxon>Actinopterygii</taxon>
        <taxon>Neopterygii</taxon>
        <taxon>Teleostei</taxon>
        <taxon>Protacanthopterygii</taxon>
        <taxon>Salmoniformes</taxon>
        <taxon>Salmonidae</taxon>
        <taxon>Salmoninae</taxon>
        <taxon>Oncorhynchus</taxon>
    </lineage>
</organism>
<name>A0A060WGC5_ONCMY</name>
<protein>
    <submittedName>
        <fullName evidence="1">Uncharacterized protein</fullName>
    </submittedName>
</protein>
<reference evidence="1" key="1">
    <citation type="journal article" date="2014" name="Nat. Commun.">
        <title>The rainbow trout genome provides novel insights into evolution after whole-genome duplication in vertebrates.</title>
        <authorList>
            <person name="Berthelot C."/>
            <person name="Brunet F."/>
            <person name="Chalopin D."/>
            <person name="Juanchich A."/>
            <person name="Bernard M."/>
            <person name="Noel B."/>
            <person name="Bento P."/>
            <person name="Da Silva C."/>
            <person name="Labadie K."/>
            <person name="Alberti A."/>
            <person name="Aury J.M."/>
            <person name="Louis A."/>
            <person name="Dehais P."/>
            <person name="Bardou P."/>
            <person name="Montfort J."/>
            <person name="Klopp C."/>
            <person name="Cabau C."/>
            <person name="Gaspin C."/>
            <person name="Thorgaard G.H."/>
            <person name="Boussaha M."/>
            <person name="Quillet E."/>
            <person name="Guyomard R."/>
            <person name="Galiana D."/>
            <person name="Bobe J."/>
            <person name="Volff J.N."/>
            <person name="Genet C."/>
            <person name="Wincker P."/>
            <person name="Jaillon O."/>
            <person name="Roest Crollius H."/>
            <person name="Guiguen Y."/>
        </authorList>
    </citation>
    <scope>NUCLEOTIDE SEQUENCE [LARGE SCALE GENOMIC DNA]</scope>
</reference>
<evidence type="ECO:0000313" key="2">
    <source>
        <dbReference type="Proteomes" id="UP000193380"/>
    </source>
</evidence>
<gene>
    <name evidence="1" type="ORF">GSONMT00074689001</name>
</gene>
<reference evidence="1" key="2">
    <citation type="submission" date="2014-03" db="EMBL/GenBank/DDBJ databases">
        <authorList>
            <person name="Genoscope - CEA"/>
        </authorList>
    </citation>
    <scope>NUCLEOTIDE SEQUENCE</scope>
</reference>
<dbReference type="STRING" id="8022.A0A060WGC5"/>
<dbReference type="PaxDb" id="8022-A0A060WGC5"/>
<evidence type="ECO:0000313" key="1">
    <source>
        <dbReference type="EMBL" id="CDQ66081.1"/>
    </source>
</evidence>